<organism evidence="1 2">
    <name type="scientific">Corchorus olitorius</name>
    <dbReference type="NCBI Taxonomy" id="93759"/>
    <lineage>
        <taxon>Eukaryota</taxon>
        <taxon>Viridiplantae</taxon>
        <taxon>Streptophyta</taxon>
        <taxon>Embryophyta</taxon>
        <taxon>Tracheophyta</taxon>
        <taxon>Spermatophyta</taxon>
        <taxon>Magnoliopsida</taxon>
        <taxon>eudicotyledons</taxon>
        <taxon>Gunneridae</taxon>
        <taxon>Pentapetalae</taxon>
        <taxon>rosids</taxon>
        <taxon>malvids</taxon>
        <taxon>Malvales</taxon>
        <taxon>Malvaceae</taxon>
        <taxon>Grewioideae</taxon>
        <taxon>Apeibeae</taxon>
        <taxon>Corchorus</taxon>
    </lineage>
</organism>
<keyword evidence="2" id="KW-1185">Reference proteome</keyword>
<comment type="caution">
    <text evidence="1">The sequence shown here is derived from an EMBL/GenBank/DDBJ whole genome shotgun (WGS) entry which is preliminary data.</text>
</comment>
<accession>A0A1R3KJL8</accession>
<dbReference type="AlphaFoldDB" id="A0A1R3KJL8"/>
<reference evidence="2" key="1">
    <citation type="submission" date="2013-09" db="EMBL/GenBank/DDBJ databases">
        <title>Corchorus olitorius genome sequencing.</title>
        <authorList>
            <person name="Alam M."/>
            <person name="Haque M.S."/>
            <person name="Islam M.S."/>
            <person name="Emdad E.M."/>
            <person name="Islam M.M."/>
            <person name="Ahmed B."/>
            <person name="Halim A."/>
            <person name="Hossen Q.M.M."/>
            <person name="Hossain M.Z."/>
            <person name="Ahmed R."/>
            <person name="Khan M.M."/>
            <person name="Islam R."/>
            <person name="Rashid M.M."/>
            <person name="Khan S.A."/>
            <person name="Rahman M.S."/>
            <person name="Alam M."/>
            <person name="Yahiya A.S."/>
            <person name="Khan M.S."/>
            <person name="Azam M.S."/>
            <person name="Haque T."/>
            <person name="Lashkar M.Z.H."/>
            <person name="Akhand A.I."/>
            <person name="Morshed G."/>
            <person name="Roy S."/>
            <person name="Uddin K.S."/>
            <person name="Rabeya T."/>
            <person name="Hossain A.S."/>
            <person name="Chowdhury A."/>
            <person name="Snigdha A.R."/>
            <person name="Mortoza M.S."/>
            <person name="Matin S.A."/>
            <person name="Hoque S.M.E."/>
            <person name="Islam M.K."/>
            <person name="Roy D.K."/>
            <person name="Haider R."/>
            <person name="Moosa M.M."/>
            <person name="Elias S.M."/>
            <person name="Hasan A.M."/>
            <person name="Jahan S."/>
            <person name="Shafiuddin M."/>
            <person name="Mahmood N."/>
            <person name="Shommy N.S."/>
        </authorList>
    </citation>
    <scope>NUCLEOTIDE SEQUENCE [LARGE SCALE GENOMIC DNA]</scope>
    <source>
        <strain evidence="2">cv. O-4</strain>
    </source>
</reference>
<dbReference type="Proteomes" id="UP000187203">
    <property type="component" value="Unassembled WGS sequence"/>
</dbReference>
<evidence type="ECO:0008006" key="3">
    <source>
        <dbReference type="Google" id="ProtNLM"/>
    </source>
</evidence>
<sequence>MSVRIEPGSDTQDGSNSRIPKKWYLWIETTKKEGRAGYGAAAIAKGDTGDIVMATRNLYTESALGARLEILRIILNRIAPFGNYKIWCRDTTKKWEKIWNNRTRVPWKLKPVMEDIQDQKEKGNHMVFYNFGHPLVKEVKKAAQAATSTNISFSWP</sequence>
<dbReference type="EMBL" id="AWUE01013311">
    <property type="protein sequence ID" value="OMP07303.1"/>
    <property type="molecule type" value="Genomic_DNA"/>
</dbReference>
<name>A0A1R3KJL8_9ROSI</name>
<protein>
    <recommendedName>
        <fullName evidence="3">RNase H type-1 domain-containing protein</fullName>
    </recommendedName>
</protein>
<evidence type="ECO:0000313" key="2">
    <source>
        <dbReference type="Proteomes" id="UP000187203"/>
    </source>
</evidence>
<evidence type="ECO:0000313" key="1">
    <source>
        <dbReference type="EMBL" id="OMP07303.1"/>
    </source>
</evidence>
<proteinExistence type="predicted"/>
<gene>
    <name evidence="1" type="ORF">COLO4_07459</name>
</gene>